<keyword evidence="2" id="KW-1185">Reference proteome</keyword>
<protein>
    <submittedName>
        <fullName evidence="1">Uncharacterized protein</fullName>
    </submittedName>
</protein>
<proteinExistence type="predicted"/>
<dbReference type="Proteomes" id="UP001597294">
    <property type="component" value="Unassembled WGS sequence"/>
</dbReference>
<reference evidence="2" key="1">
    <citation type="journal article" date="2019" name="Int. J. Syst. Evol. Microbiol.">
        <title>The Global Catalogue of Microorganisms (GCM) 10K type strain sequencing project: providing services to taxonomists for standard genome sequencing and annotation.</title>
        <authorList>
            <consortium name="The Broad Institute Genomics Platform"/>
            <consortium name="The Broad Institute Genome Sequencing Center for Infectious Disease"/>
            <person name="Wu L."/>
            <person name="Ma J."/>
        </authorList>
    </citation>
    <scope>NUCLEOTIDE SEQUENCE [LARGE SCALE GENOMIC DNA]</scope>
    <source>
        <strain evidence="2">CGMCC 4.7192</strain>
    </source>
</reference>
<dbReference type="RefSeq" id="WP_380248424.1">
    <property type="nucleotide sequence ID" value="NZ_JBHUII010000001.1"/>
</dbReference>
<evidence type="ECO:0000313" key="1">
    <source>
        <dbReference type="EMBL" id="MFD2204640.1"/>
    </source>
</evidence>
<accession>A0ABW5BIB5</accession>
<dbReference type="EMBL" id="JBHUII010000001">
    <property type="protein sequence ID" value="MFD2204640.1"/>
    <property type="molecule type" value="Genomic_DNA"/>
</dbReference>
<gene>
    <name evidence="1" type="ORF">ACFSKO_03415</name>
</gene>
<name>A0ABW5BIB5_9PROT</name>
<organism evidence="1 2">
    <name type="scientific">Kiloniella antarctica</name>
    <dbReference type="NCBI Taxonomy" id="1550907"/>
    <lineage>
        <taxon>Bacteria</taxon>
        <taxon>Pseudomonadati</taxon>
        <taxon>Pseudomonadota</taxon>
        <taxon>Alphaproteobacteria</taxon>
        <taxon>Rhodospirillales</taxon>
        <taxon>Kiloniellaceae</taxon>
        <taxon>Kiloniella</taxon>
    </lineage>
</organism>
<evidence type="ECO:0000313" key="2">
    <source>
        <dbReference type="Proteomes" id="UP001597294"/>
    </source>
</evidence>
<comment type="caution">
    <text evidence="1">The sequence shown here is derived from an EMBL/GenBank/DDBJ whole genome shotgun (WGS) entry which is preliminary data.</text>
</comment>
<sequence length="72" mass="8385">MKESERMPEIGDIFSKRHASYQDWVVVEVYKSTIDGIQYTRLRNKDIGDKSVSAVELTRRGSDWLRKAPVQN</sequence>